<dbReference type="AlphaFoldDB" id="A0A1Q2HUM0"/>
<keyword evidence="1" id="KW-0808">Transferase</keyword>
<dbReference type="Pfam" id="PF13641">
    <property type="entry name" value="Glyco_tranf_2_3"/>
    <property type="match status" value="1"/>
</dbReference>
<gene>
    <name evidence="1" type="primary">wbbL</name>
    <name evidence="1" type="ORF">CGLAU_02795</name>
</gene>
<dbReference type="Proteomes" id="UP000217209">
    <property type="component" value="Chromosome"/>
</dbReference>
<keyword evidence="1" id="KW-0328">Glycosyltransferase</keyword>
<accession>A0A1Q2HUM0</accession>
<dbReference type="EC" id="2.4.1.289" evidence="1"/>
<dbReference type="PANTHER" id="PTHR43179">
    <property type="entry name" value="RHAMNOSYLTRANSFERASE WBBL"/>
    <property type="match status" value="1"/>
</dbReference>
<evidence type="ECO:0000313" key="2">
    <source>
        <dbReference type="Proteomes" id="UP000217209"/>
    </source>
</evidence>
<name>A0A1Q2HUM0_9CORY</name>
<dbReference type="OrthoDB" id="9771846at2"/>
<proteinExistence type="predicted"/>
<dbReference type="KEGG" id="cgv:CGLAU_02795"/>
<organism evidence="1 2">
    <name type="scientific">Corynebacterium glaucum</name>
    <dbReference type="NCBI Taxonomy" id="187491"/>
    <lineage>
        <taxon>Bacteria</taxon>
        <taxon>Bacillati</taxon>
        <taxon>Actinomycetota</taxon>
        <taxon>Actinomycetes</taxon>
        <taxon>Mycobacteriales</taxon>
        <taxon>Corynebacteriaceae</taxon>
        <taxon>Corynebacterium</taxon>
    </lineage>
</organism>
<dbReference type="CDD" id="cd04186">
    <property type="entry name" value="GT_2_like_c"/>
    <property type="match status" value="1"/>
</dbReference>
<dbReference type="SUPFAM" id="SSF53448">
    <property type="entry name" value="Nucleotide-diphospho-sugar transferases"/>
    <property type="match status" value="1"/>
</dbReference>
<dbReference type="EMBL" id="CP019688">
    <property type="protein sequence ID" value="AQQ14544.1"/>
    <property type="molecule type" value="Genomic_DNA"/>
</dbReference>
<dbReference type="GO" id="GO:0102096">
    <property type="term" value="F:decaprenyl-N-acetyl-alpha-D-glucosaminyl-pyrophosphate:dTDP-alpha-L-rhamnose rhamnosyltransferase activity"/>
    <property type="evidence" value="ECO:0007669"/>
    <property type="project" value="UniProtKB-EC"/>
</dbReference>
<dbReference type="InterPro" id="IPR029044">
    <property type="entry name" value="Nucleotide-diphossugar_trans"/>
</dbReference>
<keyword evidence="2" id="KW-1185">Reference proteome</keyword>
<protein>
    <submittedName>
        <fullName evidence="1">N-acetylglucosaminyl-diphospho-decaprenol L-rhamnosyltransferase</fullName>
        <ecNumber evidence="1">2.4.1.289</ecNumber>
    </submittedName>
</protein>
<sequence>MSRARLELSVTGGEYTAPLAISLRSLSKLLPIVNKAANDGTFGQAPLAVVAVTYSPGRHLEELVASLETATSTGTVLLCADNGSRDGAPQSAAANHPTVDWFSTEGNIGYGAAINAAVAKLRAKRDRGEINPNYFLVANPDVTFAEGAVDKLLFCLDRAPRAGAAGPRIEEADGSTYPSAREVPGLVTGIGHALLGQVWPRNPFTARYRAGADMSVQRTAGWLSGSCLLVRWEAFEEIGGFDERYFMYLEDIDFGDRLTRAGWENLYCPASVIQHDQGHAAHKHARVTVPAHHESAFRFQRDRHPHWWQAPIRGALWLGLQLRSVVSLRRGAKP</sequence>
<reference evidence="1 2" key="1">
    <citation type="submission" date="2016-12" db="EMBL/GenBank/DDBJ databases">
        <authorList>
            <person name="Song W.-J."/>
            <person name="Kurnit D.M."/>
        </authorList>
    </citation>
    <scope>NUCLEOTIDE SEQUENCE [LARGE SCALE GENOMIC DNA]</scope>
    <source>
        <strain evidence="1 2">DSM 30827</strain>
    </source>
</reference>
<dbReference type="Gene3D" id="3.90.550.10">
    <property type="entry name" value="Spore Coat Polysaccharide Biosynthesis Protein SpsA, Chain A"/>
    <property type="match status" value="1"/>
</dbReference>
<evidence type="ECO:0000313" key="1">
    <source>
        <dbReference type="EMBL" id="AQQ14544.1"/>
    </source>
</evidence>
<dbReference type="PANTHER" id="PTHR43179:SF7">
    <property type="entry name" value="RHAMNOSYLTRANSFERASE WBBL"/>
    <property type="match status" value="1"/>
</dbReference>